<proteinExistence type="predicted"/>
<dbReference type="EMBL" id="SSTG01000014">
    <property type="protein sequence ID" value="THG54590.1"/>
    <property type="molecule type" value="Genomic_DNA"/>
</dbReference>
<evidence type="ECO:0000313" key="1">
    <source>
        <dbReference type="EMBL" id="THG54590.1"/>
    </source>
</evidence>
<accession>A0AC61S7A4</accession>
<protein>
    <submittedName>
        <fullName evidence="1">AhpC/TSA family protein</fullName>
    </submittedName>
</protein>
<keyword evidence="2" id="KW-1185">Reference proteome</keyword>
<evidence type="ECO:0000313" key="2">
    <source>
        <dbReference type="Proteomes" id="UP000305401"/>
    </source>
</evidence>
<dbReference type="Proteomes" id="UP000305401">
    <property type="component" value="Unassembled WGS sequence"/>
</dbReference>
<comment type="caution">
    <text evidence="1">The sequence shown here is derived from an EMBL/GenBank/DDBJ whole genome shotgun (WGS) entry which is preliminary data.</text>
</comment>
<sequence>MTNINKIYIAAISAAVILTSCSKPNEWTLKGSIEGASNAPIAIEASENGIWLPVDTLSTDKEGNFSYTHAAFGYPDIMRLAMNGNYVYFPVDSIETITIRTSAENFSQPTTLSGSESAASIVAVEKRIKHTVDSIGTQSALTDSVLKQDLAKMILANPAGIVSYYIICKQLGNQFLFDPAVNYDNRILGAVANSFSEQRPNDPRTRFLKRVYLANRPEAAGSETKDTIEIKELDFFDITLSDNTGTSHALSDAVKRNKVVLLNFTIYGSEISPALNVALGEIYNKFHTNGFEIYQIAIDEDELYWKQSAKNLPWITVYNPPVGKDSRKVLVNYNVQALPTSYLFVNGQLVERIQDYDNLASTIEKNM</sequence>
<name>A0AC61S7A4_9BACT</name>
<reference evidence="1" key="1">
    <citation type="submission" date="2019-04" db="EMBL/GenBank/DDBJ databases">
        <title>Microbes associate with the intestines of laboratory mice.</title>
        <authorList>
            <person name="Navarre W."/>
            <person name="Wong E."/>
            <person name="Huang K.C."/>
            <person name="Tropini C."/>
            <person name="Ng K."/>
            <person name="Yu B."/>
        </authorList>
    </citation>
    <scope>NUCLEOTIDE SEQUENCE</scope>
    <source>
        <strain evidence="1">NM86_A22</strain>
    </source>
</reference>
<gene>
    <name evidence="1" type="ORF">E5990_02340</name>
</gene>
<organism evidence="1 2">
    <name type="scientific">Muribaculum caecicola</name>
    <dbReference type="NCBI Taxonomy" id="3038144"/>
    <lineage>
        <taxon>Bacteria</taxon>
        <taxon>Pseudomonadati</taxon>
        <taxon>Bacteroidota</taxon>
        <taxon>Bacteroidia</taxon>
        <taxon>Bacteroidales</taxon>
        <taxon>Muribaculaceae</taxon>
        <taxon>Muribaculum</taxon>
    </lineage>
</organism>